<dbReference type="InterPro" id="IPR037185">
    <property type="entry name" value="EmrE-like"/>
</dbReference>
<evidence type="ECO:0000256" key="5">
    <source>
        <dbReference type="ARBA" id="ARBA00023136"/>
    </source>
</evidence>
<feature type="transmembrane region" description="Helical" evidence="6">
    <location>
        <begin position="6"/>
        <end position="24"/>
    </location>
</feature>
<evidence type="ECO:0000256" key="3">
    <source>
        <dbReference type="ARBA" id="ARBA00022692"/>
    </source>
</evidence>
<name>F0W5K4_9STRA</name>
<keyword evidence="4 6" id="KW-1133">Transmembrane helix</keyword>
<comment type="subcellular location">
    <subcellularLocation>
        <location evidence="1">Membrane</location>
        <topology evidence="1">Multi-pass membrane protein</topology>
    </subcellularLocation>
</comment>
<feature type="transmembrane region" description="Helical" evidence="6">
    <location>
        <begin position="109"/>
        <end position="126"/>
    </location>
</feature>
<proteinExistence type="inferred from homology"/>
<sequence>MVQVNTLASFLVIGALWGCTNPLMKKGSVSNVYTRENNSVRECVRFIVAFLTNWKFTVPFLVNQSGSMVYVYLLGSTELSNAVPICNSLSFVFTAITATLLGEKSKQPACTYAGMLLVCIGVLICYNSK</sequence>
<evidence type="ECO:0000313" key="7">
    <source>
        <dbReference type="EMBL" id="CCA16395.1"/>
    </source>
</evidence>
<dbReference type="Pfam" id="PF10639">
    <property type="entry name" value="TMEM234"/>
    <property type="match status" value="1"/>
</dbReference>
<dbReference type="InterPro" id="IPR018908">
    <property type="entry name" value="TMEM234"/>
</dbReference>
<comment type="similarity">
    <text evidence="2">Belongs to the TMEM234 family.</text>
</comment>
<dbReference type="SUPFAM" id="SSF103481">
    <property type="entry name" value="Multidrug resistance efflux transporter EmrE"/>
    <property type="match status" value="1"/>
</dbReference>
<dbReference type="PANTHER" id="PTHR28668">
    <property type="entry name" value="TRANSMEMBRANE PROTEIN 234"/>
    <property type="match status" value="1"/>
</dbReference>
<evidence type="ECO:0000256" key="6">
    <source>
        <dbReference type="SAM" id="Phobius"/>
    </source>
</evidence>
<keyword evidence="5 6" id="KW-0472">Membrane</keyword>
<evidence type="ECO:0000256" key="4">
    <source>
        <dbReference type="ARBA" id="ARBA00022989"/>
    </source>
</evidence>
<evidence type="ECO:0000256" key="1">
    <source>
        <dbReference type="ARBA" id="ARBA00004141"/>
    </source>
</evidence>
<gene>
    <name evidence="7" type="primary">AlNc14C21G2169</name>
    <name evidence="7" type="ORF">ALNC14_025380</name>
</gene>
<dbReference type="GO" id="GO:0016020">
    <property type="term" value="C:membrane"/>
    <property type="evidence" value="ECO:0007669"/>
    <property type="project" value="UniProtKB-SubCell"/>
</dbReference>
<dbReference type="PANTHER" id="PTHR28668:SF1">
    <property type="entry name" value="TRANSMEMBRANE PROTEIN 234"/>
    <property type="match status" value="1"/>
</dbReference>
<dbReference type="AlphaFoldDB" id="F0W5K4"/>
<dbReference type="HOGENOM" id="CLU_108086_2_0_1"/>
<protein>
    <submittedName>
        <fullName evidence="7">Uncharacterized protein AlNc14C21G2169</fullName>
    </submittedName>
</protein>
<organism evidence="7">
    <name type="scientific">Albugo laibachii Nc14</name>
    <dbReference type="NCBI Taxonomy" id="890382"/>
    <lineage>
        <taxon>Eukaryota</taxon>
        <taxon>Sar</taxon>
        <taxon>Stramenopiles</taxon>
        <taxon>Oomycota</taxon>
        <taxon>Peronosporomycetes</taxon>
        <taxon>Albuginales</taxon>
        <taxon>Albuginaceae</taxon>
        <taxon>Albugo</taxon>
    </lineage>
</organism>
<dbReference type="EMBL" id="FR824066">
    <property type="protein sequence ID" value="CCA16395.1"/>
    <property type="molecule type" value="Genomic_DNA"/>
</dbReference>
<reference evidence="7" key="2">
    <citation type="submission" date="2011-02" db="EMBL/GenBank/DDBJ databases">
        <authorList>
            <person name="MacLean D."/>
        </authorList>
    </citation>
    <scope>NUCLEOTIDE SEQUENCE</scope>
</reference>
<reference evidence="7" key="1">
    <citation type="journal article" date="2011" name="PLoS Biol.">
        <title>Gene gain and loss during evolution of obligate parasitism in the white rust pathogen of Arabidopsis thaliana.</title>
        <authorList>
            <person name="Kemen E."/>
            <person name="Gardiner A."/>
            <person name="Schultz-Larsen T."/>
            <person name="Kemen A.C."/>
            <person name="Balmuth A.L."/>
            <person name="Robert-Seilaniantz A."/>
            <person name="Bailey K."/>
            <person name="Holub E."/>
            <person name="Studholme D.J."/>
            <person name="Maclean D."/>
            <person name="Jones J.D."/>
        </authorList>
    </citation>
    <scope>NUCLEOTIDE SEQUENCE</scope>
</reference>
<evidence type="ECO:0000256" key="2">
    <source>
        <dbReference type="ARBA" id="ARBA00005977"/>
    </source>
</evidence>
<keyword evidence="3 6" id="KW-0812">Transmembrane</keyword>
<feature type="transmembrane region" description="Helical" evidence="6">
    <location>
        <begin position="82"/>
        <end position="102"/>
    </location>
</feature>
<accession>F0W5K4</accession>